<name>A0ABW5PTA3_9BACI</name>
<comment type="caution">
    <text evidence="1">The sequence shown here is derived from an EMBL/GenBank/DDBJ whole genome shotgun (WGS) entry which is preliminary data.</text>
</comment>
<evidence type="ECO:0000313" key="1">
    <source>
        <dbReference type="EMBL" id="MFD2618103.1"/>
    </source>
</evidence>
<accession>A0ABW5PTA3</accession>
<proteinExistence type="predicted"/>
<sequence>MQNGTQPLQQFGDMVQDISQQVGQAVQKPFQQASSAVQEATRNMTQ</sequence>
<protein>
    <submittedName>
        <fullName evidence="1">Uncharacterized protein</fullName>
    </submittedName>
</protein>
<organism evidence="1 2">
    <name type="scientific">Terrilactibacillus laevilacticus</name>
    <dbReference type="NCBI Taxonomy" id="1380157"/>
    <lineage>
        <taxon>Bacteria</taxon>
        <taxon>Bacillati</taxon>
        <taxon>Bacillota</taxon>
        <taxon>Bacilli</taxon>
        <taxon>Bacillales</taxon>
        <taxon>Bacillaceae</taxon>
        <taxon>Terrilactibacillus</taxon>
    </lineage>
</organism>
<dbReference type="RefSeq" id="WP_386082020.1">
    <property type="nucleotide sequence ID" value="NZ_JBHUMR010000014.1"/>
</dbReference>
<dbReference type="Proteomes" id="UP001597458">
    <property type="component" value="Unassembled WGS sequence"/>
</dbReference>
<evidence type="ECO:0000313" key="2">
    <source>
        <dbReference type="Proteomes" id="UP001597458"/>
    </source>
</evidence>
<dbReference type="EMBL" id="JBHUMR010000014">
    <property type="protein sequence ID" value="MFD2618103.1"/>
    <property type="molecule type" value="Genomic_DNA"/>
</dbReference>
<reference evidence="2" key="1">
    <citation type="journal article" date="2019" name="Int. J. Syst. Evol. Microbiol.">
        <title>The Global Catalogue of Microorganisms (GCM) 10K type strain sequencing project: providing services to taxonomists for standard genome sequencing and annotation.</title>
        <authorList>
            <consortium name="The Broad Institute Genomics Platform"/>
            <consortium name="The Broad Institute Genome Sequencing Center for Infectious Disease"/>
            <person name="Wu L."/>
            <person name="Ma J."/>
        </authorList>
    </citation>
    <scope>NUCLEOTIDE SEQUENCE [LARGE SCALE GENOMIC DNA]</scope>
    <source>
        <strain evidence="2">TISTR 2241</strain>
    </source>
</reference>
<gene>
    <name evidence="1" type="ORF">ACFSTF_12375</name>
</gene>
<keyword evidence="2" id="KW-1185">Reference proteome</keyword>